<feature type="domain" description="Cytidyltransferase-like" evidence="10">
    <location>
        <begin position="7"/>
        <end position="135"/>
    </location>
</feature>
<proteinExistence type="inferred from homology"/>
<feature type="binding site" evidence="9">
    <location>
        <position position="100"/>
    </location>
    <ligand>
        <name>ATP</name>
        <dbReference type="ChEBI" id="CHEBI:30616"/>
    </ligand>
</feature>
<evidence type="ECO:0000256" key="4">
    <source>
        <dbReference type="ARBA" id="ARBA00022741"/>
    </source>
</evidence>
<dbReference type="EC" id="2.7.7.3" evidence="9"/>
<comment type="pathway">
    <text evidence="9">Cofactor biosynthesis; coenzyme A biosynthesis; CoA from (R)-pantothenate: step 4/5.</text>
</comment>
<feature type="binding site" evidence="9">
    <location>
        <position position="11"/>
    </location>
    <ligand>
        <name>substrate</name>
    </ligand>
</feature>
<comment type="catalytic activity">
    <reaction evidence="8 9">
        <text>(R)-4'-phosphopantetheine + ATP + H(+) = 3'-dephospho-CoA + diphosphate</text>
        <dbReference type="Rhea" id="RHEA:19801"/>
        <dbReference type="ChEBI" id="CHEBI:15378"/>
        <dbReference type="ChEBI" id="CHEBI:30616"/>
        <dbReference type="ChEBI" id="CHEBI:33019"/>
        <dbReference type="ChEBI" id="CHEBI:57328"/>
        <dbReference type="ChEBI" id="CHEBI:61723"/>
        <dbReference type="EC" id="2.7.7.3"/>
    </reaction>
</comment>
<feature type="binding site" evidence="9">
    <location>
        <begin position="90"/>
        <end position="92"/>
    </location>
    <ligand>
        <name>ATP</name>
        <dbReference type="ChEBI" id="CHEBI:30616"/>
    </ligand>
</feature>
<dbReference type="GO" id="GO:0015937">
    <property type="term" value="P:coenzyme A biosynthetic process"/>
    <property type="evidence" value="ECO:0007669"/>
    <property type="project" value="UniProtKB-UniRule"/>
</dbReference>
<feature type="binding site" evidence="9">
    <location>
        <begin position="125"/>
        <end position="131"/>
    </location>
    <ligand>
        <name>ATP</name>
        <dbReference type="ChEBI" id="CHEBI:30616"/>
    </ligand>
</feature>
<dbReference type="InterPro" id="IPR001980">
    <property type="entry name" value="PPAT"/>
</dbReference>
<dbReference type="PANTHER" id="PTHR21342">
    <property type="entry name" value="PHOSPHOPANTETHEINE ADENYLYLTRANSFERASE"/>
    <property type="match status" value="1"/>
</dbReference>
<feature type="binding site" evidence="9">
    <location>
        <position position="43"/>
    </location>
    <ligand>
        <name>substrate</name>
    </ligand>
</feature>
<evidence type="ECO:0000259" key="10">
    <source>
        <dbReference type="Pfam" id="PF01467"/>
    </source>
</evidence>
<name>A0A1H7PHL3_OLID1</name>
<dbReference type="NCBIfam" id="TIGR01510">
    <property type="entry name" value="coaD_prev_kdtB"/>
    <property type="match status" value="1"/>
</dbReference>
<evidence type="ECO:0000256" key="9">
    <source>
        <dbReference type="HAMAP-Rule" id="MF_00151"/>
    </source>
</evidence>
<keyword evidence="3 9" id="KW-0548">Nucleotidyltransferase</keyword>
<organism evidence="11 12">
    <name type="scientific">Olivibacter domesticus</name>
    <name type="common">Pseudosphingobacterium domesticum</name>
    <dbReference type="NCBI Taxonomy" id="407022"/>
    <lineage>
        <taxon>Bacteria</taxon>
        <taxon>Pseudomonadati</taxon>
        <taxon>Bacteroidota</taxon>
        <taxon>Sphingobacteriia</taxon>
        <taxon>Sphingobacteriales</taxon>
        <taxon>Sphingobacteriaceae</taxon>
        <taxon>Olivibacter</taxon>
    </lineage>
</organism>
<dbReference type="UniPathway" id="UPA00241">
    <property type="reaction ID" value="UER00355"/>
</dbReference>
<keyword evidence="1 9" id="KW-0963">Cytoplasm</keyword>
<sequence>MAKQIALFPGSFDPITNAHLDVINRVAPLFDEIHVAIGLNSSKTPFFTLEQRLDILQGIFKNRPKIIVGTYTGLTVEQCKKIKAKYILRGIRNAADFDFENAIAQNNLQLAPDIETILLLSSPGYGHISSTIVRDILKNKGNIKHLVPNEVLRYT</sequence>
<comment type="subunit">
    <text evidence="9">Homohexamer.</text>
</comment>
<dbReference type="HAMAP" id="MF_00151">
    <property type="entry name" value="PPAT_bact"/>
    <property type="match status" value="1"/>
</dbReference>
<dbReference type="SUPFAM" id="SSF52374">
    <property type="entry name" value="Nucleotidylyl transferase"/>
    <property type="match status" value="1"/>
</dbReference>
<protein>
    <recommendedName>
        <fullName evidence="9">Phosphopantetheine adenylyltransferase</fullName>
        <ecNumber evidence="9">2.7.7.3</ecNumber>
    </recommendedName>
    <alternativeName>
        <fullName evidence="9">Dephospho-CoA pyrophosphorylase</fullName>
    </alternativeName>
    <alternativeName>
        <fullName evidence="9">Pantetheine-phosphate adenylyltransferase</fullName>
        <shortName evidence="9">PPAT</shortName>
    </alternativeName>
</protein>
<comment type="similarity">
    <text evidence="9">Belongs to the bacterial CoaD family.</text>
</comment>
<dbReference type="InterPro" id="IPR014729">
    <property type="entry name" value="Rossmann-like_a/b/a_fold"/>
</dbReference>
<dbReference type="Proteomes" id="UP000199421">
    <property type="component" value="Unassembled WGS sequence"/>
</dbReference>
<dbReference type="InterPro" id="IPR004821">
    <property type="entry name" value="Cyt_trans-like"/>
</dbReference>
<feature type="site" description="Transition state stabilizer" evidence="9">
    <location>
        <position position="19"/>
    </location>
</feature>
<dbReference type="PANTHER" id="PTHR21342:SF1">
    <property type="entry name" value="PHOSPHOPANTETHEINE ADENYLYLTRANSFERASE"/>
    <property type="match status" value="1"/>
</dbReference>
<keyword evidence="12" id="KW-1185">Reference proteome</keyword>
<dbReference type="CDD" id="cd02163">
    <property type="entry name" value="PPAT"/>
    <property type="match status" value="1"/>
</dbReference>
<keyword evidence="7 9" id="KW-0173">Coenzyme A biosynthesis</keyword>
<evidence type="ECO:0000256" key="7">
    <source>
        <dbReference type="ARBA" id="ARBA00022993"/>
    </source>
</evidence>
<evidence type="ECO:0000256" key="3">
    <source>
        <dbReference type="ARBA" id="ARBA00022695"/>
    </source>
</evidence>
<dbReference type="OrthoDB" id="9806661at2"/>
<dbReference type="EMBL" id="FOAF01000002">
    <property type="protein sequence ID" value="SEL34537.1"/>
    <property type="molecule type" value="Genomic_DNA"/>
</dbReference>
<dbReference type="AlphaFoldDB" id="A0A1H7PHL3"/>
<accession>A0A1H7PHL3</accession>
<evidence type="ECO:0000256" key="8">
    <source>
        <dbReference type="ARBA" id="ARBA00029346"/>
    </source>
</evidence>
<feature type="binding site" evidence="9">
    <location>
        <begin position="11"/>
        <end position="12"/>
    </location>
    <ligand>
        <name>ATP</name>
        <dbReference type="ChEBI" id="CHEBI:30616"/>
    </ligand>
</feature>
<comment type="function">
    <text evidence="9">Reversibly transfers an adenylyl group from ATP to 4'-phosphopantetheine, yielding dephospho-CoA (dPCoA) and pyrophosphate.</text>
</comment>
<dbReference type="PRINTS" id="PR01020">
    <property type="entry name" value="LPSBIOSNTHSS"/>
</dbReference>
<dbReference type="Pfam" id="PF01467">
    <property type="entry name" value="CTP_transf_like"/>
    <property type="match status" value="1"/>
</dbReference>
<evidence type="ECO:0000256" key="5">
    <source>
        <dbReference type="ARBA" id="ARBA00022840"/>
    </source>
</evidence>
<evidence type="ECO:0000313" key="11">
    <source>
        <dbReference type="EMBL" id="SEL34537.1"/>
    </source>
</evidence>
<comment type="cofactor">
    <cofactor evidence="9">
        <name>Mg(2+)</name>
        <dbReference type="ChEBI" id="CHEBI:18420"/>
    </cofactor>
</comment>
<dbReference type="Gene3D" id="3.40.50.620">
    <property type="entry name" value="HUPs"/>
    <property type="match status" value="1"/>
</dbReference>
<keyword evidence="4 9" id="KW-0547">Nucleotide-binding</keyword>
<dbReference type="STRING" id="407022.SAMN05661044_02226"/>
<reference evidence="12" key="1">
    <citation type="submission" date="2016-10" db="EMBL/GenBank/DDBJ databases">
        <authorList>
            <person name="Varghese N."/>
            <person name="Submissions S."/>
        </authorList>
    </citation>
    <scope>NUCLEOTIDE SEQUENCE [LARGE SCALE GENOMIC DNA]</scope>
    <source>
        <strain evidence="12">DSM 18733</strain>
    </source>
</reference>
<dbReference type="GO" id="GO:0004595">
    <property type="term" value="F:pantetheine-phosphate adenylyltransferase activity"/>
    <property type="evidence" value="ECO:0007669"/>
    <property type="project" value="UniProtKB-UniRule"/>
</dbReference>
<evidence type="ECO:0000256" key="2">
    <source>
        <dbReference type="ARBA" id="ARBA00022679"/>
    </source>
</evidence>
<feature type="binding site" evidence="9">
    <location>
        <position position="19"/>
    </location>
    <ligand>
        <name>ATP</name>
        <dbReference type="ChEBI" id="CHEBI:30616"/>
    </ligand>
</feature>
<dbReference type="GO" id="GO:0005737">
    <property type="term" value="C:cytoplasm"/>
    <property type="evidence" value="ECO:0007669"/>
    <property type="project" value="UniProtKB-SubCell"/>
</dbReference>
<dbReference type="RefSeq" id="WP_093323954.1">
    <property type="nucleotide sequence ID" value="NZ_FOAF01000002.1"/>
</dbReference>
<keyword evidence="6 9" id="KW-0460">Magnesium</keyword>
<gene>
    <name evidence="9" type="primary">coaD</name>
    <name evidence="11" type="ORF">SAMN05661044_02226</name>
</gene>
<feature type="binding site" evidence="9">
    <location>
        <position position="75"/>
    </location>
    <ligand>
        <name>substrate</name>
    </ligand>
</feature>
<evidence type="ECO:0000256" key="1">
    <source>
        <dbReference type="ARBA" id="ARBA00022490"/>
    </source>
</evidence>
<comment type="subcellular location">
    <subcellularLocation>
        <location evidence="9">Cytoplasm</location>
    </subcellularLocation>
</comment>
<keyword evidence="2 9" id="KW-0808">Transferase</keyword>
<evidence type="ECO:0000313" key="12">
    <source>
        <dbReference type="Proteomes" id="UP000199421"/>
    </source>
</evidence>
<evidence type="ECO:0000256" key="6">
    <source>
        <dbReference type="ARBA" id="ARBA00022842"/>
    </source>
</evidence>
<keyword evidence="5 9" id="KW-0067">ATP-binding</keyword>
<feature type="binding site" evidence="9">
    <location>
        <position position="89"/>
    </location>
    <ligand>
        <name>substrate</name>
    </ligand>
</feature>
<dbReference type="NCBIfam" id="TIGR00125">
    <property type="entry name" value="cyt_tran_rel"/>
    <property type="match status" value="1"/>
</dbReference>
<dbReference type="GO" id="GO:0005524">
    <property type="term" value="F:ATP binding"/>
    <property type="evidence" value="ECO:0007669"/>
    <property type="project" value="UniProtKB-KW"/>
</dbReference>